<accession>A0A023G1C8</accession>
<reference evidence="1" key="1">
    <citation type="submission" date="2014-03" db="EMBL/GenBank/DDBJ databases">
        <title>The sialotranscriptome of Amblyomma triste, Amblyomma parvum and Amblyomma cajennense ticks, uncovered by 454-based RNA-seq.</title>
        <authorList>
            <person name="Garcia G.R."/>
            <person name="Gardinassi L.G."/>
            <person name="Ribeiro J.M."/>
            <person name="Anatrielo E."/>
            <person name="Ferreira B.R."/>
            <person name="Moreira H.N."/>
            <person name="Mafra C."/>
            <person name="Olegario M.M."/>
            <person name="Szabo P.J."/>
            <person name="Miranda-Santos I.K."/>
            <person name="Maruyama S.R."/>
        </authorList>
    </citation>
    <scope>NUCLEOTIDE SEQUENCE</scope>
    <source>
        <strain evidence="1">Araguapaz</strain>
        <tissue evidence="1">Salivary glands</tissue>
    </source>
</reference>
<name>A0A023G1C8_AMBPA</name>
<organism evidence="1">
    <name type="scientific">Amblyomma parvum</name>
    <name type="common">South American tick</name>
    <dbReference type="NCBI Taxonomy" id="251391"/>
    <lineage>
        <taxon>Eukaryota</taxon>
        <taxon>Metazoa</taxon>
        <taxon>Ecdysozoa</taxon>
        <taxon>Arthropoda</taxon>
        <taxon>Chelicerata</taxon>
        <taxon>Arachnida</taxon>
        <taxon>Acari</taxon>
        <taxon>Parasitiformes</taxon>
        <taxon>Ixodida</taxon>
        <taxon>Ixodoidea</taxon>
        <taxon>Ixodidae</taxon>
        <taxon>Amblyomminae</taxon>
        <taxon>Amblyomma</taxon>
    </lineage>
</organism>
<dbReference type="AlphaFoldDB" id="A0A023G1C8"/>
<dbReference type="Gene3D" id="2.40.128.20">
    <property type="match status" value="1"/>
</dbReference>
<protein>
    <submittedName>
        <fullName evidence="1">Putative secreted protein 94</fullName>
    </submittedName>
</protein>
<dbReference type="InterPro" id="IPR012674">
    <property type="entry name" value="Calycin"/>
</dbReference>
<proteinExistence type="evidence at transcript level"/>
<feature type="non-terminal residue" evidence="1">
    <location>
        <position position="1"/>
    </location>
</feature>
<evidence type="ECO:0000313" key="1">
    <source>
        <dbReference type="EMBL" id="JAC26730.1"/>
    </source>
</evidence>
<dbReference type="EMBL" id="GBBL01000590">
    <property type="protein sequence ID" value="JAC26730.1"/>
    <property type="molecule type" value="mRNA"/>
</dbReference>
<sequence>VLSLILFMPEKLNSTQLFKRSLNVLRNKTDLHLLMFSSGMSDIPKCLISRYVKRIKDRTYRTLETNKEVQSKKMYADGEITTIRYNISIVVERSDPPFFDVTFEGEQPPPKWEEAQYVLYAKPKSCLILGTPPSQRWSDHCTLWGYTTCNSKCLINCQKEFVEKCRIGIPIYLTDCAKTEVEKGPSKRDPK</sequence>
<dbReference type="SUPFAM" id="SSF50814">
    <property type="entry name" value="Lipocalins"/>
    <property type="match status" value="1"/>
</dbReference>